<proteinExistence type="predicted"/>
<dbReference type="RefSeq" id="WP_380840445.1">
    <property type="nucleotide sequence ID" value="NZ_JBHSFP010000007.1"/>
</dbReference>
<dbReference type="EMBL" id="JBHSFP010000007">
    <property type="protein sequence ID" value="MFC4531773.1"/>
    <property type="molecule type" value="Genomic_DNA"/>
</dbReference>
<evidence type="ECO:0000313" key="1">
    <source>
        <dbReference type="EMBL" id="MFC4531773.1"/>
    </source>
</evidence>
<comment type="caution">
    <text evidence="1">The sequence shown here is derived from an EMBL/GenBank/DDBJ whole genome shotgun (WGS) entry which is preliminary data.</text>
</comment>
<reference evidence="2" key="1">
    <citation type="journal article" date="2019" name="Int. J. Syst. Evol. Microbiol.">
        <title>The Global Catalogue of Microorganisms (GCM) 10K type strain sequencing project: providing services to taxonomists for standard genome sequencing and annotation.</title>
        <authorList>
            <consortium name="The Broad Institute Genomics Platform"/>
            <consortium name="The Broad Institute Genome Sequencing Center for Infectious Disease"/>
            <person name="Wu L."/>
            <person name="Ma J."/>
        </authorList>
    </citation>
    <scope>NUCLEOTIDE SEQUENCE [LARGE SCALE GENOMIC DNA]</scope>
    <source>
        <strain evidence="2">CGMCC 4.7132</strain>
    </source>
</reference>
<protein>
    <submittedName>
        <fullName evidence="1">Uncharacterized protein</fullName>
    </submittedName>
</protein>
<evidence type="ECO:0000313" key="2">
    <source>
        <dbReference type="Proteomes" id="UP001596004"/>
    </source>
</evidence>
<sequence>MNDLGGEVRRLCVAVAIEAETGGRRAGARHREMRRRLAEVIEEAAGEAGLDRLYVVESGGPAPSHVESEVSGPVRPGTGTGAGPGLLLILPPGVNEARVIAGLVGELRVALRRRNQRPGKDAPSRLRLRLRAAFHQGPTRIVDGGFAGRAVTTVCAMRDGDELRAALRERPGADLAVAISAPLFEEVVEHAHRDLVRDMFHPVTPRSADVATRVWISAPDAVQKSCVARRAKMPLTAG</sequence>
<dbReference type="Proteomes" id="UP001596004">
    <property type="component" value="Unassembled WGS sequence"/>
</dbReference>
<gene>
    <name evidence="1" type="ORF">ACFO60_13435</name>
</gene>
<name>A0ABV9CHK4_9ACTN</name>
<accession>A0ABV9CHK4</accession>
<organism evidence="1 2">
    <name type="scientific">Sphaerisporangium dianthi</name>
    <dbReference type="NCBI Taxonomy" id="1436120"/>
    <lineage>
        <taxon>Bacteria</taxon>
        <taxon>Bacillati</taxon>
        <taxon>Actinomycetota</taxon>
        <taxon>Actinomycetes</taxon>
        <taxon>Streptosporangiales</taxon>
        <taxon>Streptosporangiaceae</taxon>
        <taxon>Sphaerisporangium</taxon>
    </lineage>
</organism>
<keyword evidence="2" id="KW-1185">Reference proteome</keyword>